<dbReference type="Proteomes" id="UP000191025">
    <property type="component" value="Unassembled WGS sequence"/>
</dbReference>
<name>A0A1V4H549_MORLA</name>
<dbReference type="AlphaFoldDB" id="A0A1V4H549"/>
<organism evidence="2 3">
    <name type="scientific">Moraxella lacunata</name>
    <dbReference type="NCBI Taxonomy" id="477"/>
    <lineage>
        <taxon>Bacteria</taxon>
        <taxon>Pseudomonadati</taxon>
        <taxon>Pseudomonadota</taxon>
        <taxon>Gammaproteobacteria</taxon>
        <taxon>Moraxellales</taxon>
        <taxon>Moraxellaceae</taxon>
        <taxon>Moraxella</taxon>
    </lineage>
</organism>
<proteinExistence type="predicted"/>
<evidence type="ECO:0000256" key="1">
    <source>
        <dbReference type="SAM" id="Phobius"/>
    </source>
</evidence>
<comment type="caution">
    <text evidence="2">The sequence shown here is derived from an EMBL/GenBank/DDBJ whole genome shotgun (WGS) entry which is preliminary data.</text>
</comment>
<sequence>MLISFLGDIVNQLRLVLFGIVGMTAVVLTLLLTLLSYKKYHEAMFILYPKATEDFIQWQKENGDDFDSINDSAQAYINAKNASAKFEMMHGKEYRKKQQYFQGRMAYEYFQRQIKAHDKIRSMPIQPVYYSAIDKMGYRGFNDDFIFG</sequence>
<keyword evidence="1" id="KW-0472">Membrane</keyword>
<evidence type="ECO:0000313" key="2">
    <source>
        <dbReference type="EMBL" id="OPH39506.1"/>
    </source>
</evidence>
<gene>
    <name evidence="2" type="ORF">B5J94_00190</name>
</gene>
<dbReference type="RefSeq" id="WP_062498561.1">
    <property type="nucleotide sequence ID" value="NZ_MXAN01000002.1"/>
</dbReference>
<feature type="transmembrane region" description="Helical" evidence="1">
    <location>
        <begin position="15"/>
        <end position="37"/>
    </location>
</feature>
<evidence type="ECO:0000313" key="3">
    <source>
        <dbReference type="Proteomes" id="UP000191025"/>
    </source>
</evidence>
<dbReference type="EMBL" id="MXAN01000002">
    <property type="protein sequence ID" value="OPH39506.1"/>
    <property type="molecule type" value="Genomic_DNA"/>
</dbReference>
<protein>
    <submittedName>
        <fullName evidence="2">Uncharacterized protein</fullName>
    </submittedName>
</protein>
<keyword evidence="1" id="KW-1133">Transmembrane helix</keyword>
<reference evidence="3" key="1">
    <citation type="submission" date="2017-03" db="EMBL/GenBank/DDBJ databases">
        <title>Draft genome sequence of Moraxella equi CCUG 4950T type strain.</title>
        <authorList>
            <person name="Salva-Serra F."/>
            <person name="Engstrom-Jakobsson H."/>
            <person name="Thorell K."/>
            <person name="Jaen-Luchoro D."/>
            <person name="Gonzales-Siles L."/>
            <person name="Karlsson R."/>
            <person name="Yazdan S."/>
            <person name="Boulund F."/>
            <person name="Johnning A."/>
            <person name="Engstrand L."/>
            <person name="Kristiansson E."/>
            <person name="Moore E."/>
        </authorList>
    </citation>
    <scope>NUCLEOTIDE SEQUENCE [LARGE SCALE GENOMIC DNA]</scope>
    <source>
        <strain evidence="3">CCUG 4441</strain>
    </source>
</reference>
<accession>A0A1V4H549</accession>
<keyword evidence="1" id="KW-0812">Transmembrane</keyword>